<protein>
    <submittedName>
        <fullName evidence="11">LITAF domain-containing protein-like</fullName>
    </submittedName>
</protein>
<sequence length="120" mass="12883">MNTDKYPISDTTRMAATYPQPPPYAQPHGAAVVTSVPAVVVVGSNFADTPAVTVCPVCHQNITTRTERSAGLLTWLLCGGLAIVGCIAGCCLIPFCVDACQDVNHYCPNCNHHIYKHKRL</sequence>
<dbReference type="AlphaFoldDB" id="A0A6P7YWH2"/>
<keyword evidence="6" id="KW-0862">Zinc</keyword>
<evidence type="ECO:0000256" key="2">
    <source>
        <dbReference type="ARBA" id="ARBA00004414"/>
    </source>
</evidence>
<evidence type="ECO:0000256" key="7">
    <source>
        <dbReference type="ARBA" id="ARBA00023136"/>
    </source>
</evidence>
<dbReference type="SMART" id="SM00714">
    <property type="entry name" value="LITAF"/>
    <property type="match status" value="1"/>
</dbReference>
<dbReference type="RefSeq" id="XP_030067724.1">
    <property type="nucleotide sequence ID" value="XM_030211864.1"/>
</dbReference>
<dbReference type="GO" id="GO:0005634">
    <property type="term" value="C:nucleus"/>
    <property type="evidence" value="ECO:0007669"/>
    <property type="project" value="TreeGrafter"/>
</dbReference>
<dbReference type="PROSITE" id="PS51837">
    <property type="entry name" value="LITAF"/>
    <property type="match status" value="1"/>
</dbReference>
<dbReference type="GeneID" id="115475834"/>
<evidence type="ECO:0000256" key="5">
    <source>
        <dbReference type="ARBA" id="ARBA00022723"/>
    </source>
</evidence>
<evidence type="ECO:0000259" key="9">
    <source>
        <dbReference type="PROSITE" id="PS51837"/>
    </source>
</evidence>
<dbReference type="Proteomes" id="UP000515156">
    <property type="component" value="Chromosome 8"/>
</dbReference>
<evidence type="ECO:0000313" key="11">
    <source>
        <dbReference type="RefSeq" id="XP_030067724.1"/>
    </source>
</evidence>
<proteinExistence type="inferred from homology"/>
<evidence type="ECO:0000256" key="4">
    <source>
        <dbReference type="ARBA" id="ARBA00005975"/>
    </source>
</evidence>
<keyword evidence="8" id="KW-1133">Transmembrane helix</keyword>
<accession>A0A6P7YWH2</accession>
<dbReference type="GO" id="GO:0098560">
    <property type="term" value="C:cytoplasmic side of late endosome membrane"/>
    <property type="evidence" value="ECO:0007669"/>
    <property type="project" value="TreeGrafter"/>
</dbReference>
<dbReference type="GO" id="GO:0098574">
    <property type="term" value="C:cytoplasmic side of lysosomal membrane"/>
    <property type="evidence" value="ECO:0007669"/>
    <property type="project" value="TreeGrafter"/>
</dbReference>
<reference evidence="11" key="1">
    <citation type="submission" date="2025-08" db="UniProtKB">
        <authorList>
            <consortium name="RefSeq"/>
        </authorList>
    </citation>
    <scope>IDENTIFICATION</scope>
</reference>
<evidence type="ECO:0000256" key="1">
    <source>
        <dbReference type="ARBA" id="ARBA00004125"/>
    </source>
</evidence>
<evidence type="ECO:0000256" key="3">
    <source>
        <dbReference type="ARBA" id="ARBA00004630"/>
    </source>
</evidence>
<dbReference type="KEGG" id="muo:115475834"/>
<dbReference type="OrthoDB" id="4713066at2759"/>
<dbReference type="InParanoid" id="A0A6P7YWH2"/>
<dbReference type="Pfam" id="PF10601">
    <property type="entry name" value="zf-LITAF-like"/>
    <property type="match status" value="1"/>
</dbReference>
<gene>
    <name evidence="11" type="primary">LOC115475834</name>
</gene>
<keyword evidence="7 8" id="KW-0472">Membrane</keyword>
<feature type="transmembrane region" description="Helical" evidence="8">
    <location>
        <begin position="72"/>
        <end position="95"/>
    </location>
</feature>
<evidence type="ECO:0000256" key="6">
    <source>
        <dbReference type="ARBA" id="ARBA00022833"/>
    </source>
</evidence>
<evidence type="ECO:0000256" key="8">
    <source>
        <dbReference type="SAM" id="Phobius"/>
    </source>
</evidence>
<dbReference type="GO" id="GO:0008270">
    <property type="term" value="F:zinc ion binding"/>
    <property type="evidence" value="ECO:0007669"/>
    <property type="project" value="TreeGrafter"/>
</dbReference>
<name>A0A6P7YWH2_9AMPH</name>
<evidence type="ECO:0000313" key="10">
    <source>
        <dbReference type="Proteomes" id="UP000515156"/>
    </source>
</evidence>
<dbReference type="InterPro" id="IPR037519">
    <property type="entry name" value="LITAF_fam"/>
</dbReference>
<dbReference type="PANTHER" id="PTHR23292:SF47">
    <property type="entry name" value="LITAF DOMAIN-CONTAINING PROTEIN"/>
    <property type="match status" value="1"/>
</dbReference>
<comment type="subcellular location">
    <subcellularLocation>
        <location evidence="1">Endosome membrane</location>
        <topology evidence="1">Peripheral membrane protein</topology>
        <orientation evidence="1">Cytoplasmic side</orientation>
    </subcellularLocation>
    <subcellularLocation>
        <location evidence="2">Late endosome membrane</location>
    </subcellularLocation>
    <subcellularLocation>
        <location evidence="3">Lysosome membrane</location>
        <topology evidence="3">Peripheral membrane protein</topology>
        <orientation evidence="3">Cytoplasmic side</orientation>
    </subcellularLocation>
</comment>
<dbReference type="InterPro" id="IPR006629">
    <property type="entry name" value="LITAF"/>
</dbReference>
<dbReference type="PANTHER" id="PTHR23292">
    <property type="entry name" value="LIPOPOLYSACCHARIDE-INDUCED TUMOR NECROSIS FACTOR-ALPHA FACTOR"/>
    <property type="match status" value="1"/>
</dbReference>
<keyword evidence="5" id="KW-0479">Metal-binding</keyword>
<comment type="similarity">
    <text evidence="4">Belongs to the CDIP1/LITAF family.</text>
</comment>
<organism evidence="10 11">
    <name type="scientific">Microcaecilia unicolor</name>
    <dbReference type="NCBI Taxonomy" id="1415580"/>
    <lineage>
        <taxon>Eukaryota</taxon>
        <taxon>Metazoa</taxon>
        <taxon>Chordata</taxon>
        <taxon>Craniata</taxon>
        <taxon>Vertebrata</taxon>
        <taxon>Euteleostomi</taxon>
        <taxon>Amphibia</taxon>
        <taxon>Gymnophiona</taxon>
        <taxon>Siphonopidae</taxon>
        <taxon>Microcaecilia</taxon>
    </lineage>
</organism>
<keyword evidence="10" id="KW-1185">Reference proteome</keyword>
<keyword evidence="8" id="KW-0812">Transmembrane</keyword>
<feature type="domain" description="LITAF" evidence="9">
    <location>
        <begin position="34"/>
        <end position="119"/>
    </location>
</feature>